<dbReference type="Pfam" id="PF07797">
    <property type="entry name" value="DUF1639"/>
    <property type="match status" value="1"/>
</dbReference>
<gene>
    <name evidence="2" type="ORF">DCAF_LOCUS20402</name>
</gene>
<accession>A0AAV1S8B2</accession>
<protein>
    <submittedName>
        <fullName evidence="2">Uncharacterized protein</fullName>
    </submittedName>
</protein>
<evidence type="ECO:0000256" key="1">
    <source>
        <dbReference type="SAM" id="MobiDB-lite"/>
    </source>
</evidence>
<feature type="region of interest" description="Disordered" evidence="1">
    <location>
        <begin position="148"/>
        <end position="225"/>
    </location>
</feature>
<keyword evidence="3" id="KW-1185">Reference proteome</keyword>
<feature type="region of interest" description="Disordered" evidence="1">
    <location>
        <begin position="42"/>
        <end position="79"/>
    </location>
</feature>
<dbReference type="EMBL" id="CAWUPB010001173">
    <property type="protein sequence ID" value="CAK7347714.1"/>
    <property type="molecule type" value="Genomic_DNA"/>
</dbReference>
<dbReference type="AlphaFoldDB" id="A0AAV1S8B2"/>
<reference evidence="2 3" key="1">
    <citation type="submission" date="2024-01" db="EMBL/GenBank/DDBJ databases">
        <authorList>
            <person name="Waweru B."/>
        </authorList>
    </citation>
    <scope>NUCLEOTIDE SEQUENCE [LARGE SCALE GENOMIC DNA]</scope>
</reference>
<dbReference type="Proteomes" id="UP001314170">
    <property type="component" value="Unassembled WGS sequence"/>
</dbReference>
<evidence type="ECO:0000313" key="3">
    <source>
        <dbReference type="Proteomes" id="UP001314170"/>
    </source>
</evidence>
<feature type="compositionally biased region" description="Gly residues" evidence="1">
    <location>
        <begin position="162"/>
        <end position="174"/>
    </location>
</feature>
<feature type="compositionally biased region" description="Basic residues" evidence="1">
    <location>
        <begin position="210"/>
        <end position="225"/>
    </location>
</feature>
<comment type="caution">
    <text evidence="2">The sequence shown here is derived from an EMBL/GenBank/DDBJ whole genome shotgun (WGS) entry which is preliminary data.</text>
</comment>
<feature type="compositionally biased region" description="Basic and acidic residues" evidence="1">
    <location>
        <begin position="186"/>
        <end position="197"/>
    </location>
</feature>
<dbReference type="PANTHER" id="PTHR33130">
    <property type="entry name" value="PUTATIVE (DUF1639)-RELATED"/>
    <property type="match status" value="1"/>
</dbReference>
<sequence>MVFRTIAETEPNTNGTIMASSTTVKQHQPLHNFPLQDLKWSMNHSNNSTNNHRFRNNKSPHRDAAAATSAVADSDGDGGVKVVKLSKKKSDDVESSEKKSKIFIRLRANKNSSNKCMVDDVAADAGDQDSAAVVDGAEELIPKTWNLRPRRAVNNNNNKGLNGNGGALKNGGGAVQEIQPQVPGSNRDELTRSKRNDSVANNDANDVNNNKKKKKEKEKEKGKKVRFSIPLTKEEIEEDVYSLTGSKPARRPKKRAKHEQKLLDCLFPGMWLDSITPDCYKVHEAPSKSIWVWFLSNVENEEEKNDEEEVLFEDVVLLPCRVKESTEKLEAVTVRLFLIS</sequence>
<name>A0AAV1S8B2_9ROSI</name>
<dbReference type="PANTHER" id="PTHR33130:SF41">
    <property type="entry name" value="NEUROFILAMENT HEAVY POLYPEPTIDE-LIKE"/>
    <property type="match status" value="1"/>
</dbReference>
<proteinExistence type="predicted"/>
<organism evidence="2 3">
    <name type="scientific">Dovyalis caffra</name>
    <dbReference type="NCBI Taxonomy" id="77055"/>
    <lineage>
        <taxon>Eukaryota</taxon>
        <taxon>Viridiplantae</taxon>
        <taxon>Streptophyta</taxon>
        <taxon>Embryophyta</taxon>
        <taxon>Tracheophyta</taxon>
        <taxon>Spermatophyta</taxon>
        <taxon>Magnoliopsida</taxon>
        <taxon>eudicotyledons</taxon>
        <taxon>Gunneridae</taxon>
        <taxon>Pentapetalae</taxon>
        <taxon>rosids</taxon>
        <taxon>fabids</taxon>
        <taxon>Malpighiales</taxon>
        <taxon>Salicaceae</taxon>
        <taxon>Flacourtieae</taxon>
        <taxon>Dovyalis</taxon>
    </lineage>
</organism>
<dbReference type="InterPro" id="IPR012438">
    <property type="entry name" value="DUF1639"/>
</dbReference>
<evidence type="ECO:0000313" key="2">
    <source>
        <dbReference type="EMBL" id="CAK7347714.1"/>
    </source>
</evidence>
<feature type="compositionally biased region" description="Low complexity" evidence="1">
    <location>
        <begin position="198"/>
        <end position="208"/>
    </location>
</feature>